<evidence type="ECO:0000256" key="9">
    <source>
        <dbReference type="ARBA" id="ARBA00022927"/>
    </source>
</evidence>
<comment type="function">
    <text evidence="1">The SecYEG-SecDF-YajC-YidC holo-translocon (HTL) protein secretase/insertase is a supercomplex required for protein secretion, insertion of proteins into membranes, and assembly of membrane protein complexes. While the SecYEG complex is essential for assembly of a number of proteins and complexes, the SecDF-YajC-YidC subcomplex facilitates these functions.</text>
</comment>
<dbReference type="SMART" id="SM01323">
    <property type="entry name" value="YajC"/>
    <property type="match status" value="1"/>
</dbReference>
<dbReference type="NCBIfam" id="TIGR00739">
    <property type="entry name" value="yajC"/>
    <property type="match status" value="1"/>
</dbReference>
<evidence type="ECO:0000313" key="15">
    <source>
        <dbReference type="Proteomes" id="UP000006578"/>
    </source>
</evidence>
<dbReference type="EMBL" id="CP000356">
    <property type="protein sequence ID" value="ABF53428.1"/>
    <property type="molecule type" value="Genomic_DNA"/>
</dbReference>
<dbReference type="PANTHER" id="PTHR33909">
    <property type="entry name" value="SEC TRANSLOCON ACCESSORY COMPLEX SUBUNIT YAJC"/>
    <property type="match status" value="1"/>
</dbReference>
<evidence type="ECO:0000256" key="7">
    <source>
        <dbReference type="ARBA" id="ARBA00022475"/>
    </source>
</evidence>
<protein>
    <recommendedName>
        <fullName evidence="5">Sec translocon accessory complex subunit YajC</fullName>
    </recommendedName>
</protein>
<dbReference type="Proteomes" id="UP000006578">
    <property type="component" value="Chromosome"/>
</dbReference>
<sequence length="178" mass="19604">MRRRRPRRIRRGRLDRARILPISGRRFLRGSGGRTTGCARRPSCDRRRAILACRSRWGRATLSNESLSPMSTQLLLTQAAGSGGGAAGFLMLVPYILIFAVFWFFLIRPQQVRAKEHRAKIAAVKPRDQVVTGGGIVGKVTRVDDDYADVEIAQGVKVKVVKATLADVLQPGGKPAND</sequence>
<feature type="transmembrane region" description="Helical" evidence="13">
    <location>
        <begin position="86"/>
        <end position="106"/>
    </location>
</feature>
<evidence type="ECO:0000256" key="1">
    <source>
        <dbReference type="ARBA" id="ARBA00002061"/>
    </source>
</evidence>
<evidence type="ECO:0000256" key="8">
    <source>
        <dbReference type="ARBA" id="ARBA00022692"/>
    </source>
</evidence>
<dbReference type="HOGENOM" id="CLU_1509638_0_0_5"/>
<evidence type="ECO:0000256" key="11">
    <source>
        <dbReference type="ARBA" id="ARBA00023010"/>
    </source>
</evidence>
<dbReference type="KEGG" id="sal:Sala_1715"/>
<proteinExistence type="inferred from homology"/>
<comment type="subunit">
    <text evidence="4">Part of the SecDF-YidC-YajC translocase complex. The SecDF-YidC-YajC translocase forms a supercomplex with SecYEG, called the holo-translocon (HTL).</text>
</comment>
<dbReference type="PANTHER" id="PTHR33909:SF1">
    <property type="entry name" value="SEC TRANSLOCON ACCESSORY COMPLEX SUBUNIT YAJC"/>
    <property type="match status" value="1"/>
</dbReference>
<keyword evidence="11" id="KW-0811">Translocation</keyword>
<comment type="subcellular location">
    <subcellularLocation>
        <location evidence="2">Cell membrane</location>
        <topology evidence="2">Single-pass membrane protein</topology>
    </subcellularLocation>
</comment>
<dbReference type="eggNOG" id="COG1862">
    <property type="taxonomic scope" value="Bacteria"/>
</dbReference>
<evidence type="ECO:0000256" key="5">
    <source>
        <dbReference type="ARBA" id="ARBA00014962"/>
    </source>
</evidence>
<evidence type="ECO:0000256" key="2">
    <source>
        <dbReference type="ARBA" id="ARBA00004162"/>
    </source>
</evidence>
<name>Q1GSE4_SPHAL</name>
<accession>Q1GSE4</accession>
<dbReference type="AlphaFoldDB" id="Q1GSE4"/>
<dbReference type="GO" id="GO:0015031">
    <property type="term" value="P:protein transport"/>
    <property type="evidence" value="ECO:0007669"/>
    <property type="project" value="UniProtKB-KW"/>
</dbReference>
<evidence type="ECO:0000256" key="10">
    <source>
        <dbReference type="ARBA" id="ARBA00022989"/>
    </source>
</evidence>
<evidence type="ECO:0000256" key="13">
    <source>
        <dbReference type="SAM" id="Phobius"/>
    </source>
</evidence>
<gene>
    <name evidence="14" type="ordered locus">Sala_1715</name>
</gene>
<evidence type="ECO:0000256" key="6">
    <source>
        <dbReference type="ARBA" id="ARBA00022448"/>
    </source>
</evidence>
<keyword evidence="8 13" id="KW-0812">Transmembrane</keyword>
<evidence type="ECO:0000256" key="3">
    <source>
        <dbReference type="ARBA" id="ARBA00006742"/>
    </source>
</evidence>
<keyword evidence="12 13" id="KW-0472">Membrane</keyword>
<keyword evidence="10 13" id="KW-1133">Transmembrane helix</keyword>
<evidence type="ECO:0000256" key="4">
    <source>
        <dbReference type="ARBA" id="ARBA00011718"/>
    </source>
</evidence>
<dbReference type="GO" id="GO:0005886">
    <property type="term" value="C:plasma membrane"/>
    <property type="evidence" value="ECO:0007669"/>
    <property type="project" value="UniProtKB-SubCell"/>
</dbReference>
<dbReference type="Pfam" id="PF02699">
    <property type="entry name" value="YajC"/>
    <property type="match status" value="1"/>
</dbReference>
<keyword evidence="15" id="KW-1185">Reference proteome</keyword>
<comment type="similarity">
    <text evidence="3">Belongs to the YajC family.</text>
</comment>
<dbReference type="STRING" id="317655.Sala_1715"/>
<keyword evidence="9" id="KW-0653">Protein transport</keyword>
<dbReference type="InterPro" id="IPR003849">
    <property type="entry name" value="Preprotein_translocase_YajC"/>
</dbReference>
<reference evidence="14 15" key="1">
    <citation type="journal article" date="2009" name="Proc. Natl. Acad. Sci. U.S.A.">
        <title>The genomic basis of trophic strategy in marine bacteria.</title>
        <authorList>
            <person name="Lauro F.M."/>
            <person name="McDougald D."/>
            <person name="Thomas T."/>
            <person name="Williams T.J."/>
            <person name="Egan S."/>
            <person name="Rice S."/>
            <person name="DeMaere M.Z."/>
            <person name="Ting L."/>
            <person name="Ertan H."/>
            <person name="Johnson J."/>
            <person name="Ferriera S."/>
            <person name="Lapidus A."/>
            <person name="Anderson I."/>
            <person name="Kyrpides N."/>
            <person name="Munk A.C."/>
            <person name="Detter C."/>
            <person name="Han C.S."/>
            <person name="Brown M.V."/>
            <person name="Robb F.T."/>
            <person name="Kjelleberg S."/>
            <person name="Cavicchioli R."/>
        </authorList>
    </citation>
    <scope>NUCLEOTIDE SEQUENCE [LARGE SCALE GENOMIC DNA]</scope>
    <source>
        <strain evidence="15">DSM 13593 / LMG 18877 / RB2256</strain>
    </source>
</reference>
<keyword evidence="6" id="KW-0813">Transport</keyword>
<evidence type="ECO:0000313" key="14">
    <source>
        <dbReference type="EMBL" id="ABF53428.1"/>
    </source>
</evidence>
<organism evidence="14 15">
    <name type="scientific">Sphingopyxis alaskensis (strain DSM 13593 / LMG 18877 / RB2256)</name>
    <name type="common">Sphingomonas alaskensis</name>
    <dbReference type="NCBI Taxonomy" id="317655"/>
    <lineage>
        <taxon>Bacteria</taxon>
        <taxon>Pseudomonadati</taxon>
        <taxon>Pseudomonadota</taxon>
        <taxon>Alphaproteobacteria</taxon>
        <taxon>Sphingomonadales</taxon>
        <taxon>Sphingomonadaceae</taxon>
        <taxon>Sphingopyxis</taxon>
    </lineage>
</organism>
<evidence type="ECO:0000256" key="12">
    <source>
        <dbReference type="ARBA" id="ARBA00023136"/>
    </source>
</evidence>
<keyword evidence="7" id="KW-1003">Cell membrane</keyword>
<dbReference type="PRINTS" id="PR01853">
    <property type="entry name" value="YAJCTRNLCASE"/>
</dbReference>